<dbReference type="Pfam" id="PF06445">
    <property type="entry name" value="GyrI-like"/>
    <property type="match status" value="1"/>
</dbReference>
<dbReference type="SUPFAM" id="SSF46955">
    <property type="entry name" value="Putative DNA-binding domain"/>
    <property type="match status" value="1"/>
</dbReference>
<sequence length="273" mass="31854">MKISHFSKLANTSVRMLRHYEEVGLLTVSRSSENNNYRDYSAEQLPRINQIKSLQEMGFSLRMIKEILDNPETKTLETYFELQKEYLKEQLEKVSYQQNLLESVAEMISTNNEYLNYNVVLKELPERQIMSLRRTVSDYQEEQILWQELYEEYLAQNVSFSEPPLGLTLYHNEAFEEENIDLEIQSSIVGEYQDTESITFKTAPKITVASTTFQGSFEQMPLIMEALGRWIEVNHLEIAGPMINIYHVTAAQDPNPDNWLTEACLVVKTKEEL</sequence>
<dbReference type="PROSITE" id="PS50937">
    <property type="entry name" value="HTH_MERR_2"/>
    <property type="match status" value="1"/>
</dbReference>
<keyword evidence="4" id="KW-1185">Reference proteome</keyword>
<dbReference type="OrthoDB" id="9773308at2"/>
<dbReference type="InterPro" id="IPR009061">
    <property type="entry name" value="DNA-bd_dom_put_sf"/>
</dbReference>
<dbReference type="RefSeq" id="WP_086951931.1">
    <property type="nucleotide sequence ID" value="NZ_FWFD01000014.1"/>
</dbReference>
<dbReference type="InterPro" id="IPR047057">
    <property type="entry name" value="MerR_fam"/>
</dbReference>
<dbReference type="SUPFAM" id="SSF55136">
    <property type="entry name" value="Probable bacterial effector-binding domain"/>
    <property type="match status" value="1"/>
</dbReference>
<organism evidence="3 4">
    <name type="scientific">Vagococcus fluvialis bH819</name>
    <dbReference type="NCBI Taxonomy" id="1255619"/>
    <lineage>
        <taxon>Bacteria</taxon>
        <taxon>Bacillati</taxon>
        <taxon>Bacillota</taxon>
        <taxon>Bacilli</taxon>
        <taxon>Lactobacillales</taxon>
        <taxon>Enterococcaceae</taxon>
        <taxon>Vagococcus</taxon>
    </lineage>
</organism>
<dbReference type="InterPro" id="IPR029442">
    <property type="entry name" value="GyrI-like"/>
</dbReference>
<dbReference type="SMART" id="SM00422">
    <property type="entry name" value="HTH_MERR"/>
    <property type="match status" value="1"/>
</dbReference>
<dbReference type="GO" id="GO:0003677">
    <property type="term" value="F:DNA binding"/>
    <property type="evidence" value="ECO:0007669"/>
    <property type="project" value="UniProtKB-KW"/>
</dbReference>
<keyword evidence="1" id="KW-0238">DNA-binding</keyword>
<accession>A0A1X6WPP5</accession>
<reference evidence="4" key="1">
    <citation type="submission" date="2017-02" db="EMBL/GenBank/DDBJ databases">
        <authorList>
            <person name="Dridi B."/>
        </authorList>
    </citation>
    <scope>NUCLEOTIDE SEQUENCE [LARGE SCALE GENOMIC DNA]</scope>
    <source>
        <strain evidence="4">bH819</strain>
    </source>
</reference>
<dbReference type="PANTHER" id="PTHR30204">
    <property type="entry name" value="REDOX-CYCLING DRUG-SENSING TRANSCRIPTIONAL ACTIVATOR SOXR"/>
    <property type="match status" value="1"/>
</dbReference>
<evidence type="ECO:0000313" key="3">
    <source>
        <dbReference type="EMBL" id="SLM86301.1"/>
    </source>
</evidence>
<evidence type="ECO:0000259" key="2">
    <source>
        <dbReference type="PROSITE" id="PS50937"/>
    </source>
</evidence>
<gene>
    <name evidence="3" type="ORF">FM121_09440</name>
</gene>
<dbReference type="Proteomes" id="UP000195918">
    <property type="component" value="Unassembled WGS sequence"/>
</dbReference>
<name>A0A1X6WPP5_9ENTE</name>
<dbReference type="InterPro" id="IPR000551">
    <property type="entry name" value="MerR-type_HTH_dom"/>
</dbReference>
<dbReference type="EMBL" id="FWFD01000014">
    <property type="protein sequence ID" value="SLM86301.1"/>
    <property type="molecule type" value="Genomic_DNA"/>
</dbReference>
<feature type="domain" description="HTH merR-type" evidence="2">
    <location>
        <begin position="1"/>
        <end position="70"/>
    </location>
</feature>
<dbReference type="SMART" id="SM00871">
    <property type="entry name" value="AraC_E_bind"/>
    <property type="match status" value="1"/>
</dbReference>
<evidence type="ECO:0000313" key="4">
    <source>
        <dbReference type="Proteomes" id="UP000195918"/>
    </source>
</evidence>
<dbReference type="PANTHER" id="PTHR30204:SF97">
    <property type="entry name" value="MERR FAMILY REGULATORY PROTEIN"/>
    <property type="match status" value="1"/>
</dbReference>
<evidence type="ECO:0000256" key="1">
    <source>
        <dbReference type="ARBA" id="ARBA00023125"/>
    </source>
</evidence>
<dbReference type="Pfam" id="PF13411">
    <property type="entry name" value="MerR_1"/>
    <property type="match status" value="1"/>
</dbReference>
<dbReference type="Gene3D" id="1.10.1660.10">
    <property type="match status" value="1"/>
</dbReference>
<dbReference type="InterPro" id="IPR010499">
    <property type="entry name" value="AraC_E-bd"/>
</dbReference>
<dbReference type="Gene3D" id="3.20.80.10">
    <property type="entry name" value="Regulatory factor, effector binding domain"/>
    <property type="match status" value="1"/>
</dbReference>
<dbReference type="AlphaFoldDB" id="A0A1X6WPP5"/>
<dbReference type="GO" id="GO:0003700">
    <property type="term" value="F:DNA-binding transcription factor activity"/>
    <property type="evidence" value="ECO:0007669"/>
    <property type="project" value="InterPro"/>
</dbReference>
<protein>
    <submittedName>
        <fullName evidence="3">Transcriptional regulator, MerR family</fullName>
    </submittedName>
</protein>
<dbReference type="InterPro" id="IPR011256">
    <property type="entry name" value="Reg_factor_effector_dom_sf"/>
</dbReference>
<proteinExistence type="predicted"/>